<dbReference type="PROSITE" id="PS51084">
    <property type="entry name" value="HIT_2"/>
    <property type="match status" value="1"/>
</dbReference>
<dbReference type="InterPro" id="IPR036265">
    <property type="entry name" value="HIT-like_sf"/>
</dbReference>
<dbReference type="InterPro" id="IPR011146">
    <property type="entry name" value="HIT-like"/>
</dbReference>
<protein>
    <submittedName>
        <fullName evidence="5">Diadenosine tetraphosphate (Ap4A) hydrolase</fullName>
    </submittedName>
</protein>
<evidence type="ECO:0000313" key="6">
    <source>
        <dbReference type="Proteomes" id="UP000199662"/>
    </source>
</evidence>
<dbReference type="RefSeq" id="WP_245741270.1">
    <property type="nucleotide sequence ID" value="NZ_FNZK01000003.1"/>
</dbReference>
<dbReference type="Proteomes" id="UP000199662">
    <property type="component" value="Unassembled WGS sequence"/>
</dbReference>
<evidence type="ECO:0000256" key="2">
    <source>
        <dbReference type="PIRSR" id="PIRSR601310-3"/>
    </source>
</evidence>
<organism evidence="5 6">
    <name type="scientific">Propionispira arboris</name>
    <dbReference type="NCBI Taxonomy" id="84035"/>
    <lineage>
        <taxon>Bacteria</taxon>
        <taxon>Bacillati</taxon>
        <taxon>Bacillota</taxon>
        <taxon>Negativicutes</taxon>
        <taxon>Selenomonadales</taxon>
        <taxon>Selenomonadaceae</taxon>
        <taxon>Propionispira</taxon>
    </lineage>
</organism>
<dbReference type="InterPro" id="IPR001310">
    <property type="entry name" value="Histidine_triad_HIT"/>
</dbReference>
<dbReference type="GO" id="GO:0009117">
    <property type="term" value="P:nucleotide metabolic process"/>
    <property type="evidence" value="ECO:0007669"/>
    <property type="project" value="TreeGrafter"/>
</dbReference>
<reference evidence="5 6" key="1">
    <citation type="submission" date="2016-10" db="EMBL/GenBank/DDBJ databases">
        <authorList>
            <person name="de Groot N.N."/>
        </authorList>
    </citation>
    <scope>NUCLEOTIDE SEQUENCE [LARGE SCALE GENOMIC DNA]</scope>
    <source>
        <strain evidence="5 6">DSM 2179</strain>
    </source>
</reference>
<dbReference type="Pfam" id="PF01230">
    <property type="entry name" value="HIT"/>
    <property type="match status" value="1"/>
</dbReference>
<keyword evidence="6" id="KW-1185">Reference proteome</keyword>
<dbReference type="GO" id="GO:0016787">
    <property type="term" value="F:hydrolase activity"/>
    <property type="evidence" value="ECO:0007669"/>
    <property type="project" value="UniProtKB-KW"/>
</dbReference>
<sequence length="222" mass="25364">MIKSNGPVSTEALISEEVSLINQVLLKLSVDQSMIYIVSHSFYFLATTLEAFLGGKQMCLTCRIVNGKFFPVGGIIYKDNYVLLHHCIDLQIPGYLILSPLRHIESYSDLSQNEMLHIGIVTKAVVAVLKRIDGIEKVYLASFGEETTHFHFHIFPRYKWMLNHSAEEIRTDNMLDGAKLLSFCRKQYKVQPTFINKEDILPVIEQVKQVFANPDLLNIFPE</sequence>
<evidence type="ECO:0000256" key="1">
    <source>
        <dbReference type="PIRSR" id="PIRSR601310-1"/>
    </source>
</evidence>
<dbReference type="SUPFAM" id="SSF54197">
    <property type="entry name" value="HIT-like"/>
    <property type="match status" value="1"/>
</dbReference>
<keyword evidence="5" id="KW-0378">Hydrolase</keyword>
<proteinExistence type="predicted"/>
<name>A0A1H6WID8_9FIRM</name>
<dbReference type="PANTHER" id="PTHR46648:SF1">
    <property type="entry name" value="ADENOSINE 5'-MONOPHOSPHORAMIDASE HNT1"/>
    <property type="match status" value="1"/>
</dbReference>
<gene>
    <name evidence="5" type="ORF">SAMN05660742_103246</name>
</gene>
<dbReference type="STRING" id="84035.SAMN05660742_103246"/>
<evidence type="ECO:0000313" key="5">
    <source>
        <dbReference type="EMBL" id="SEJ12252.1"/>
    </source>
</evidence>
<dbReference type="PANTHER" id="PTHR46648">
    <property type="entry name" value="HIT FAMILY PROTEIN 1"/>
    <property type="match status" value="1"/>
</dbReference>
<feature type="domain" description="HIT" evidence="4">
    <location>
        <begin position="60"/>
        <end position="167"/>
    </location>
</feature>
<evidence type="ECO:0000256" key="3">
    <source>
        <dbReference type="PROSITE-ProRule" id="PRU00464"/>
    </source>
</evidence>
<dbReference type="AlphaFoldDB" id="A0A1H6WID8"/>
<feature type="active site" description="Tele-AMP-histidine intermediate" evidence="1">
    <location>
        <position position="151"/>
    </location>
</feature>
<dbReference type="EMBL" id="FNZK01000003">
    <property type="protein sequence ID" value="SEJ12252.1"/>
    <property type="molecule type" value="Genomic_DNA"/>
</dbReference>
<accession>A0A1H6WID8</accession>
<feature type="short sequence motif" description="Histidine triad motif" evidence="2 3">
    <location>
        <begin position="149"/>
        <end position="153"/>
    </location>
</feature>
<dbReference type="Gene3D" id="3.30.428.10">
    <property type="entry name" value="HIT-like"/>
    <property type="match status" value="1"/>
</dbReference>
<evidence type="ECO:0000259" key="4">
    <source>
        <dbReference type="PROSITE" id="PS51084"/>
    </source>
</evidence>